<feature type="transmembrane region" description="Helical" evidence="1">
    <location>
        <begin position="238"/>
        <end position="256"/>
    </location>
</feature>
<dbReference type="AlphaFoldDB" id="A0A6S6TMU2"/>
<reference evidence="2" key="1">
    <citation type="submission" date="2020-01" db="EMBL/GenBank/DDBJ databases">
        <authorList>
            <person name="Meier V. D."/>
            <person name="Meier V D."/>
        </authorList>
    </citation>
    <scope>NUCLEOTIDE SEQUENCE</scope>
    <source>
        <strain evidence="2">HLG_WM_MAG_05</strain>
    </source>
</reference>
<accession>A0A6S6TMU2</accession>
<keyword evidence="1" id="KW-1133">Transmembrane helix</keyword>
<feature type="transmembrane region" description="Helical" evidence="1">
    <location>
        <begin position="106"/>
        <end position="128"/>
    </location>
</feature>
<keyword evidence="1" id="KW-0812">Transmembrane</keyword>
<name>A0A6S6TMU2_9BACT</name>
<feature type="transmembrane region" description="Helical" evidence="1">
    <location>
        <begin position="66"/>
        <end position="84"/>
    </location>
</feature>
<dbReference type="EMBL" id="CACVAU010000058">
    <property type="protein sequence ID" value="CAA6820585.1"/>
    <property type="molecule type" value="Genomic_DNA"/>
</dbReference>
<evidence type="ECO:0000313" key="2">
    <source>
        <dbReference type="EMBL" id="CAA6820585.1"/>
    </source>
</evidence>
<proteinExistence type="predicted"/>
<organism evidence="2">
    <name type="scientific">uncultured Sulfurovum sp</name>
    <dbReference type="NCBI Taxonomy" id="269237"/>
    <lineage>
        <taxon>Bacteria</taxon>
        <taxon>Pseudomonadati</taxon>
        <taxon>Campylobacterota</taxon>
        <taxon>Epsilonproteobacteria</taxon>
        <taxon>Campylobacterales</taxon>
        <taxon>Sulfurovaceae</taxon>
        <taxon>Sulfurovum</taxon>
        <taxon>environmental samples</taxon>
    </lineage>
</organism>
<feature type="transmembrane region" description="Helical" evidence="1">
    <location>
        <begin position="262"/>
        <end position="283"/>
    </location>
</feature>
<protein>
    <submittedName>
        <fullName evidence="2">Uncharacterized protein</fullName>
    </submittedName>
</protein>
<gene>
    <name evidence="2" type="ORF">HELGO_WM5110</name>
</gene>
<feature type="transmembrane region" description="Helical" evidence="1">
    <location>
        <begin position="209"/>
        <end position="231"/>
    </location>
</feature>
<feature type="transmembrane region" description="Helical" evidence="1">
    <location>
        <begin position="182"/>
        <end position="203"/>
    </location>
</feature>
<keyword evidence="1" id="KW-0472">Membrane</keyword>
<feature type="transmembrane region" description="Helical" evidence="1">
    <location>
        <begin position="295"/>
        <end position="313"/>
    </location>
</feature>
<evidence type="ECO:0000256" key="1">
    <source>
        <dbReference type="SAM" id="Phobius"/>
    </source>
</evidence>
<sequence length="326" mass="38926">MNGFIEFFNFGFLKRLDRYLLLNYTLVWNSKLHYILFWGLIINIPLVSFLWLYTMELYQVPMFYNLLFYFSAVVSCIGLLYWIYKQTKYISVKEYGKFSLNGLKEYLLYFFSIAMIFSTPMIIDYTIISSYKYDAVSKYYDLSYQNVIDLTGVISTEEITGGIIEIAKTNYKFFQYDQDTRVWGYFWMYFTLLFLPLLLIIYLNIKIKYFLQSIIISIVVPFVALLLTGTFRIGSDEILSFFLWELITLILIQIIFRNKIRFLFLFLVYLFFSVLAVFIEMDVKFIMLYGNGNSEFSFLLTSLLFILFTISFIKNYMVKYASTPKE</sequence>